<feature type="region of interest" description="Disordered" evidence="12">
    <location>
        <begin position="414"/>
        <end position="437"/>
    </location>
</feature>
<evidence type="ECO:0000256" key="12">
    <source>
        <dbReference type="SAM" id="MobiDB-lite"/>
    </source>
</evidence>
<evidence type="ECO:0000313" key="14">
    <source>
        <dbReference type="EMBL" id="CUS10025.1"/>
    </source>
</evidence>
<keyword evidence="5" id="KW-0479">Metal-binding</keyword>
<dbReference type="EC" id="2.7.6.1" evidence="3"/>
<dbReference type="Pfam" id="PF14572">
    <property type="entry name" value="Pribosyl_synth"/>
    <property type="match status" value="1"/>
</dbReference>
<dbReference type="GO" id="GO:0005524">
    <property type="term" value="F:ATP binding"/>
    <property type="evidence" value="ECO:0007669"/>
    <property type="project" value="UniProtKB-KW"/>
</dbReference>
<comment type="pathway">
    <text evidence="1">Metabolic intermediate biosynthesis; 5-phospho-alpha-D-ribose 1-diphosphate biosynthesis; 5-phospho-alpha-D-ribose 1-diphosphate from D-ribose 5-phosphate (route I): step 1/1.</text>
</comment>
<dbReference type="GO" id="GO:0009156">
    <property type="term" value="P:ribonucleoside monophosphate biosynthetic process"/>
    <property type="evidence" value="ECO:0007669"/>
    <property type="project" value="InterPro"/>
</dbReference>
<gene>
    <name evidence="14" type="ORF">GSTUAT00005871001</name>
</gene>
<evidence type="ECO:0000256" key="6">
    <source>
        <dbReference type="ARBA" id="ARBA00022727"/>
    </source>
</evidence>
<name>A0A292PTJ5_9PEZI</name>
<feature type="domain" description="Ribose-phosphate pyrophosphokinase N-terminal" evidence="13">
    <location>
        <begin position="179"/>
        <end position="212"/>
    </location>
</feature>
<evidence type="ECO:0000313" key="15">
    <source>
        <dbReference type="Proteomes" id="UP001412239"/>
    </source>
</evidence>
<dbReference type="SMART" id="SM01400">
    <property type="entry name" value="Pribosyltran_N"/>
    <property type="match status" value="1"/>
</dbReference>
<feature type="domain" description="Ribose-phosphate pyrophosphokinase N-terminal" evidence="13">
    <location>
        <begin position="78"/>
        <end position="160"/>
    </location>
</feature>
<feature type="region of interest" description="Disordered" evidence="12">
    <location>
        <begin position="360"/>
        <end position="399"/>
    </location>
</feature>
<dbReference type="EMBL" id="LN891060">
    <property type="protein sequence ID" value="CUS10025.1"/>
    <property type="molecule type" value="Genomic_DNA"/>
</dbReference>
<keyword evidence="4" id="KW-0808">Transferase</keyword>
<dbReference type="GO" id="GO:0004749">
    <property type="term" value="F:ribose phosphate diphosphokinase activity"/>
    <property type="evidence" value="ECO:0007669"/>
    <property type="project" value="UniProtKB-EC"/>
</dbReference>
<evidence type="ECO:0000256" key="4">
    <source>
        <dbReference type="ARBA" id="ARBA00022679"/>
    </source>
</evidence>
<dbReference type="GO" id="GO:0005737">
    <property type="term" value="C:cytoplasm"/>
    <property type="evidence" value="ECO:0007669"/>
    <property type="project" value="TreeGrafter"/>
</dbReference>
<accession>A0A292PTJ5</accession>
<dbReference type="GO" id="GO:0006015">
    <property type="term" value="P:5-phosphoribose 1-diphosphate biosynthetic process"/>
    <property type="evidence" value="ECO:0007669"/>
    <property type="project" value="TreeGrafter"/>
</dbReference>
<evidence type="ECO:0000256" key="5">
    <source>
        <dbReference type="ARBA" id="ARBA00022723"/>
    </source>
</evidence>
<sequence>MNDVKIPLPLPTPFLLENTTSSSLPASSSHHTLPFKTTSHYSLWTSLSPQFVWAVNRYRFSVNQIVSSLRLSLDMRRVKIFSGSSHPSLTEAICERLGTTPGKCDLKKFSNGETSVDIGCSIRDQDVFIVQSGSAKANDSIMELLILISACKGGSANKITGYGCSLQRGLSILLTLFLAVMPYFPYSKQSKKKSHRGAITARMLANLLTVAGVDHVITVDLHASQMQGFFTKPVDNLYAEPLLARWIRHTVPNWRDSVVVSKNPGGTKRVTQLADVLKLNFALITTDRRRKDGWASSRFQSHRHSPVESVNGETEAKEKQQFTTAEVDGAVSISNMRIRDDPEEAAVDFGATPRAAAPISGLGISAAPTSPPLRPTSSSRSNSLPPHPQDDFDDDYTDDHAQSVTYGRLVQGHIVDDNYPSPSPSIVASTTHGDTDHMMSSIHSLASLHGEAALGGSIDANDTDEEEDADQIPGNEKMITLVGEVRRKTVLIVDDMIDRAGSWISAAEHVKLRGGAKKVICIATHGVFGGNCLREMEDCTCIDQIVVTNSFPIPDDKRKGVKKLVTIDLSQLLSEAIRRNHHGESISALFQHYSD</sequence>
<dbReference type="Pfam" id="PF13793">
    <property type="entry name" value="Pribosyltran_N"/>
    <property type="match status" value="2"/>
</dbReference>
<keyword evidence="7" id="KW-0547">Nucleotide-binding</keyword>
<dbReference type="AlphaFoldDB" id="A0A292PTJ5"/>
<evidence type="ECO:0000256" key="11">
    <source>
        <dbReference type="ARBA" id="ARBA00049535"/>
    </source>
</evidence>
<dbReference type="InterPro" id="IPR029099">
    <property type="entry name" value="Pribosyltran_N"/>
</dbReference>
<dbReference type="PANTHER" id="PTHR10210">
    <property type="entry name" value="RIBOSE-PHOSPHATE DIPHOSPHOKINASE FAMILY MEMBER"/>
    <property type="match status" value="1"/>
</dbReference>
<comment type="catalytic activity">
    <reaction evidence="11">
        <text>D-ribose 5-phosphate + ATP = 5-phospho-alpha-D-ribose 1-diphosphate + AMP + H(+)</text>
        <dbReference type="Rhea" id="RHEA:15609"/>
        <dbReference type="ChEBI" id="CHEBI:15378"/>
        <dbReference type="ChEBI" id="CHEBI:30616"/>
        <dbReference type="ChEBI" id="CHEBI:58017"/>
        <dbReference type="ChEBI" id="CHEBI:78346"/>
        <dbReference type="ChEBI" id="CHEBI:456215"/>
        <dbReference type="EC" id="2.7.6.1"/>
    </reaction>
</comment>
<dbReference type="SUPFAM" id="SSF53271">
    <property type="entry name" value="PRTase-like"/>
    <property type="match status" value="2"/>
</dbReference>
<dbReference type="Gene3D" id="3.40.50.2020">
    <property type="match status" value="3"/>
</dbReference>
<evidence type="ECO:0000256" key="10">
    <source>
        <dbReference type="ARBA" id="ARBA00022842"/>
    </source>
</evidence>
<dbReference type="GO" id="GO:0000287">
    <property type="term" value="F:magnesium ion binding"/>
    <property type="evidence" value="ECO:0007669"/>
    <property type="project" value="InterPro"/>
</dbReference>
<evidence type="ECO:0000256" key="1">
    <source>
        <dbReference type="ARBA" id="ARBA00004996"/>
    </source>
</evidence>
<feature type="compositionally biased region" description="Low complexity" evidence="12">
    <location>
        <begin position="375"/>
        <end position="384"/>
    </location>
</feature>
<dbReference type="PROSITE" id="PS00114">
    <property type="entry name" value="PRPP_SYNTHASE"/>
    <property type="match status" value="1"/>
</dbReference>
<keyword evidence="10" id="KW-0460">Magnesium</keyword>
<dbReference type="FunFam" id="3.40.50.2020:FF:000014">
    <property type="entry name" value="Ribose-phosphate pyrophosphokinase 1"/>
    <property type="match status" value="2"/>
</dbReference>
<dbReference type="Proteomes" id="UP001412239">
    <property type="component" value="Unassembled WGS sequence"/>
</dbReference>
<dbReference type="InterPro" id="IPR000836">
    <property type="entry name" value="PRTase_dom"/>
</dbReference>
<keyword evidence="6" id="KW-0545">Nucleotide biosynthesis</keyword>
<dbReference type="GO" id="GO:0006164">
    <property type="term" value="P:purine nucleotide biosynthetic process"/>
    <property type="evidence" value="ECO:0007669"/>
    <property type="project" value="TreeGrafter"/>
</dbReference>
<evidence type="ECO:0000259" key="13">
    <source>
        <dbReference type="Pfam" id="PF13793"/>
    </source>
</evidence>
<feature type="region of interest" description="Disordered" evidence="12">
    <location>
        <begin position="293"/>
        <end position="328"/>
    </location>
</feature>
<evidence type="ECO:0000256" key="9">
    <source>
        <dbReference type="ARBA" id="ARBA00022840"/>
    </source>
</evidence>
<dbReference type="InterPro" id="IPR005946">
    <property type="entry name" value="Rib-P_diPkinase"/>
</dbReference>
<evidence type="ECO:0000256" key="7">
    <source>
        <dbReference type="ARBA" id="ARBA00022741"/>
    </source>
</evidence>
<proteinExistence type="inferred from homology"/>
<keyword evidence="15" id="KW-1185">Reference proteome</keyword>
<dbReference type="CDD" id="cd06223">
    <property type="entry name" value="PRTases_typeI"/>
    <property type="match status" value="1"/>
</dbReference>
<dbReference type="FunFam" id="3.40.50.2020:FF:000043">
    <property type="entry name" value="Ribose-phosphate pyrophosphokinase 1"/>
    <property type="match status" value="1"/>
</dbReference>
<comment type="similarity">
    <text evidence="2">Belongs to the ribose-phosphate pyrophosphokinase family.</text>
</comment>
<keyword evidence="9" id="KW-0067">ATP-binding</keyword>
<dbReference type="PANTHER" id="PTHR10210:SF57">
    <property type="entry name" value="RIBOSE-PHOSPHATE DIPHOSPHOKINASE"/>
    <property type="match status" value="1"/>
</dbReference>
<dbReference type="InterPro" id="IPR000842">
    <property type="entry name" value="PRib_PP_synth_CS"/>
</dbReference>
<dbReference type="InterPro" id="IPR029057">
    <property type="entry name" value="PRTase-like"/>
</dbReference>
<reference evidence="14" key="1">
    <citation type="submission" date="2015-10" db="EMBL/GenBank/DDBJ databases">
        <authorList>
            <person name="Regsiter A."/>
            <person name="william w."/>
        </authorList>
    </citation>
    <scope>NUCLEOTIDE SEQUENCE</scope>
    <source>
        <strain evidence="14">Montdore</strain>
    </source>
</reference>
<evidence type="ECO:0000256" key="8">
    <source>
        <dbReference type="ARBA" id="ARBA00022777"/>
    </source>
</evidence>
<dbReference type="GO" id="GO:0002189">
    <property type="term" value="C:ribose phosphate diphosphokinase complex"/>
    <property type="evidence" value="ECO:0007669"/>
    <property type="project" value="TreeGrafter"/>
</dbReference>
<evidence type="ECO:0000256" key="2">
    <source>
        <dbReference type="ARBA" id="ARBA00006478"/>
    </source>
</evidence>
<keyword evidence="8" id="KW-0418">Kinase</keyword>
<organism evidence="14 15">
    <name type="scientific">Tuber aestivum</name>
    <name type="common">summer truffle</name>
    <dbReference type="NCBI Taxonomy" id="59557"/>
    <lineage>
        <taxon>Eukaryota</taxon>
        <taxon>Fungi</taxon>
        <taxon>Dikarya</taxon>
        <taxon>Ascomycota</taxon>
        <taxon>Pezizomycotina</taxon>
        <taxon>Pezizomycetes</taxon>
        <taxon>Pezizales</taxon>
        <taxon>Tuberaceae</taxon>
        <taxon>Tuber</taxon>
    </lineage>
</organism>
<dbReference type="GO" id="GO:0016301">
    <property type="term" value="F:kinase activity"/>
    <property type="evidence" value="ECO:0007669"/>
    <property type="project" value="UniProtKB-KW"/>
</dbReference>
<evidence type="ECO:0000256" key="3">
    <source>
        <dbReference type="ARBA" id="ARBA00013247"/>
    </source>
</evidence>
<protein>
    <recommendedName>
        <fullName evidence="3">ribose-phosphate diphosphokinase</fullName>
        <ecNumber evidence="3">2.7.6.1</ecNumber>
    </recommendedName>
</protein>